<reference evidence="3" key="1">
    <citation type="submission" date="2015-08" db="EMBL/GenBank/DDBJ databases">
        <title>Comparative genomics of the Campylobacter concisus group.</title>
        <authorList>
            <person name="Miller W.G."/>
            <person name="Yee E."/>
            <person name="Chapman M.H."/>
            <person name="Huynh S."/>
            <person name="Bono J.L."/>
            <person name="On S.L.W."/>
            <person name="St Leger J."/>
            <person name="Foster G."/>
            <person name="Parker C.T."/>
        </authorList>
    </citation>
    <scope>NUCLEOTIDE SEQUENCE [LARGE SCALE GENOMIC DNA]</scope>
    <source>
        <strain evidence="3">ATCC 33237</strain>
    </source>
</reference>
<keyword evidence="1" id="KW-0812">Transmembrane</keyword>
<evidence type="ECO:0000313" key="3">
    <source>
        <dbReference type="Proteomes" id="UP000066049"/>
    </source>
</evidence>
<dbReference type="Proteomes" id="UP000066049">
    <property type="component" value="Chromosome"/>
</dbReference>
<sequence length="164" mass="19053">MFDRLKDNIILEVIFKYIILLFLFICVIGLFMSGVLFLNGEMSKNSLNLHIFFGFSLVVLTIVHSYVKKKKLKKLSLEFKNILNHKPVQMDCNTTRFLNALNDVKVGELSKKFGSDIVEILKSNDIKVKSENETMKQICKNNDEKMFYVFVLIVEAIFKDKEKS</sequence>
<dbReference type="GeneID" id="28662449"/>
<proteinExistence type="predicted"/>
<protein>
    <submittedName>
        <fullName evidence="2">Putative membrane protein</fullName>
    </submittedName>
</protein>
<organism evidence="2 3">
    <name type="scientific">Campylobacter concisus</name>
    <dbReference type="NCBI Taxonomy" id="199"/>
    <lineage>
        <taxon>Bacteria</taxon>
        <taxon>Pseudomonadati</taxon>
        <taxon>Campylobacterota</taxon>
        <taxon>Epsilonproteobacteria</taxon>
        <taxon>Campylobacterales</taxon>
        <taxon>Campylobacteraceae</taxon>
        <taxon>Campylobacter</taxon>
    </lineage>
</organism>
<evidence type="ECO:0000256" key="1">
    <source>
        <dbReference type="SAM" id="Phobius"/>
    </source>
</evidence>
<dbReference type="AlphaFoldDB" id="A0A0M3V2C2"/>
<dbReference type="EMBL" id="CP012541">
    <property type="protein sequence ID" value="ALF47462.1"/>
    <property type="molecule type" value="Genomic_DNA"/>
</dbReference>
<feature type="transmembrane region" description="Helical" evidence="1">
    <location>
        <begin position="14"/>
        <end position="37"/>
    </location>
</feature>
<dbReference type="PATRIC" id="fig|199.248.peg.804"/>
<dbReference type="KEGG" id="ccoc:CCON33237_0775"/>
<keyword evidence="1" id="KW-0472">Membrane</keyword>
<dbReference type="RefSeq" id="WP_054196478.1">
    <property type="nucleotide sequence ID" value="NZ_CABMKQ010000064.1"/>
</dbReference>
<evidence type="ECO:0000313" key="2">
    <source>
        <dbReference type="EMBL" id="ALF47462.1"/>
    </source>
</evidence>
<keyword evidence="1" id="KW-1133">Transmembrane helix</keyword>
<accession>A0A0M3V2C2</accession>
<feature type="transmembrane region" description="Helical" evidence="1">
    <location>
        <begin position="49"/>
        <end position="67"/>
    </location>
</feature>
<name>A0A0M3V2C2_9BACT</name>
<gene>
    <name evidence="2" type="ORF">CCON33237_0775</name>
</gene>